<feature type="transmembrane region" description="Helical" evidence="8">
    <location>
        <begin position="223"/>
        <end position="240"/>
    </location>
</feature>
<sequence length="382" mass="41122">MFSLRLSREQRLLAVICISGCFFILEIAIGFYNRSLALVADAFHVCSDLIGFGVALLAIRKATGDREKAPKGFSFGWQRAELLGAFFNGVFLLGLGVSILLQTIERFVKPEDVSQPKLVIMVGGIGLGCNLLSATIVGGEDGGPTPSDEILIASHDTRAIILTEADPHAGHDHVSALASTQNGRDLGLLGVALHLLGDALNNLAVIISGVIILYTGFYYADPLASLFVGCMIMTTAWPLMKTSGRFLLEGAPEEIDMEGVERDVERVKGVEEAHEVHVWSLTQSKRIATMHVATSNDSLRDFMRAARSITECLHHWGIHNVTIQPELIDAKPLTTGSEVSSTYAVSDVPPLAPAPELTPPASMRRCQIRCIGAGCEDKSCCP</sequence>
<evidence type="ECO:0000313" key="11">
    <source>
        <dbReference type="EMBL" id="KDQ58805.1"/>
    </source>
</evidence>
<dbReference type="GO" id="GO:0016020">
    <property type="term" value="C:membrane"/>
    <property type="evidence" value="ECO:0007669"/>
    <property type="project" value="UniProtKB-SubCell"/>
</dbReference>
<comment type="similarity">
    <text evidence="2">Belongs to the cation diffusion facilitator (CDF) transporter (TC 2.A.4) family. SLC30A subfamily.</text>
</comment>
<evidence type="ECO:0000256" key="1">
    <source>
        <dbReference type="ARBA" id="ARBA00004141"/>
    </source>
</evidence>
<evidence type="ECO:0000256" key="4">
    <source>
        <dbReference type="ARBA" id="ARBA00022692"/>
    </source>
</evidence>
<dbReference type="Gene3D" id="1.20.1510.10">
    <property type="entry name" value="Cation efflux protein transmembrane domain"/>
    <property type="match status" value="1"/>
</dbReference>
<keyword evidence="12" id="KW-1185">Reference proteome</keyword>
<protein>
    <recommendedName>
        <fullName evidence="13">Cation efflux protein cytoplasmic domain-containing protein</fullName>
    </recommendedName>
</protein>
<dbReference type="SUPFAM" id="SSF160240">
    <property type="entry name" value="Cation efflux protein cytoplasmic domain-like"/>
    <property type="match status" value="1"/>
</dbReference>
<evidence type="ECO:0000259" key="10">
    <source>
        <dbReference type="Pfam" id="PF16916"/>
    </source>
</evidence>
<feature type="domain" description="Cation efflux protein transmembrane" evidence="9">
    <location>
        <begin position="13"/>
        <end position="248"/>
    </location>
</feature>
<keyword evidence="5" id="KW-0862">Zinc</keyword>
<dbReference type="EMBL" id="KL197717">
    <property type="protein sequence ID" value="KDQ58805.1"/>
    <property type="molecule type" value="Genomic_DNA"/>
</dbReference>
<name>A0A067PY53_9AGAM</name>
<gene>
    <name evidence="11" type="ORF">JAAARDRAFT_34660</name>
</gene>
<keyword evidence="7 8" id="KW-0472">Membrane</keyword>
<dbReference type="InterPro" id="IPR058533">
    <property type="entry name" value="Cation_efflux_TM"/>
</dbReference>
<dbReference type="InterPro" id="IPR002524">
    <property type="entry name" value="Cation_efflux"/>
</dbReference>
<dbReference type="PANTHER" id="PTHR45820:SF5">
    <property type="entry name" value="DIFFUSION FACILITATOR FAMILY METAL ION TRANSPORTER, PUTATIVE-RELATED"/>
    <property type="match status" value="1"/>
</dbReference>
<dbReference type="InterPro" id="IPR027469">
    <property type="entry name" value="Cation_efflux_TMD_sf"/>
</dbReference>
<reference evidence="12" key="1">
    <citation type="journal article" date="2014" name="Proc. Natl. Acad. Sci. U.S.A.">
        <title>Extensive sampling of basidiomycete genomes demonstrates inadequacy of the white-rot/brown-rot paradigm for wood decay fungi.</title>
        <authorList>
            <person name="Riley R."/>
            <person name="Salamov A.A."/>
            <person name="Brown D.W."/>
            <person name="Nagy L.G."/>
            <person name="Floudas D."/>
            <person name="Held B.W."/>
            <person name="Levasseur A."/>
            <person name="Lombard V."/>
            <person name="Morin E."/>
            <person name="Otillar R."/>
            <person name="Lindquist E.A."/>
            <person name="Sun H."/>
            <person name="LaButti K.M."/>
            <person name="Schmutz J."/>
            <person name="Jabbour D."/>
            <person name="Luo H."/>
            <person name="Baker S.E."/>
            <person name="Pisabarro A.G."/>
            <person name="Walton J.D."/>
            <person name="Blanchette R.A."/>
            <person name="Henrissat B."/>
            <person name="Martin F."/>
            <person name="Cullen D."/>
            <person name="Hibbett D.S."/>
            <person name="Grigoriev I.V."/>
        </authorList>
    </citation>
    <scope>NUCLEOTIDE SEQUENCE [LARGE SCALE GENOMIC DNA]</scope>
    <source>
        <strain evidence="12">MUCL 33604</strain>
    </source>
</reference>
<dbReference type="HOGENOM" id="CLU_013430_4_0_1"/>
<keyword evidence="4 8" id="KW-0812">Transmembrane</keyword>
<accession>A0A067PY53</accession>
<evidence type="ECO:0000256" key="3">
    <source>
        <dbReference type="ARBA" id="ARBA00022448"/>
    </source>
</evidence>
<dbReference type="Pfam" id="PF16916">
    <property type="entry name" value="ZT_dimer"/>
    <property type="match status" value="1"/>
</dbReference>
<evidence type="ECO:0000259" key="9">
    <source>
        <dbReference type="Pfam" id="PF01545"/>
    </source>
</evidence>
<dbReference type="STRING" id="933084.A0A067PY53"/>
<feature type="transmembrane region" description="Helical" evidence="8">
    <location>
        <begin position="80"/>
        <end position="104"/>
    </location>
</feature>
<evidence type="ECO:0000256" key="5">
    <source>
        <dbReference type="ARBA" id="ARBA00022833"/>
    </source>
</evidence>
<evidence type="ECO:0000256" key="7">
    <source>
        <dbReference type="ARBA" id="ARBA00023136"/>
    </source>
</evidence>
<keyword evidence="3" id="KW-0813">Transport</keyword>
<dbReference type="Pfam" id="PF01545">
    <property type="entry name" value="Cation_efflux"/>
    <property type="match status" value="1"/>
</dbReference>
<evidence type="ECO:0000313" key="12">
    <source>
        <dbReference type="Proteomes" id="UP000027265"/>
    </source>
</evidence>
<dbReference type="InterPro" id="IPR036837">
    <property type="entry name" value="Cation_efflux_CTD_sf"/>
</dbReference>
<evidence type="ECO:0000256" key="2">
    <source>
        <dbReference type="ARBA" id="ARBA00008873"/>
    </source>
</evidence>
<feature type="domain" description="Cation efflux protein cytoplasmic" evidence="10">
    <location>
        <begin position="252"/>
        <end position="326"/>
    </location>
</feature>
<comment type="subcellular location">
    <subcellularLocation>
        <location evidence="1">Membrane</location>
        <topology evidence="1">Multi-pass membrane protein</topology>
    </subcellularLocation>
</comment>
<feature type="transmembrane region" description="Helical" evidence="8">
    <location>
        <begin position="38"/>
        <end position="59"/>
    </location>
</feature>
<feature type="transmembrane region" description="Helical" evidence="8">
    <location>
        <begin position="199"/>
        <end position="217"/>
    </location>
</feature>
<dbReference type="Proteomes" id="UP000027265">
    <property type="component" value="Unassembled WGS sequence"/>
</dbReference>
<dbReference type="AlphaFoldDB" id="A0A067PY53"/>
<keyword evidence="6 8" id="KW-1133">Transmembrane helix</keyword>
<organism evidence="11 12">
    <name type="scientific">Jaapia argillacea MUCL 33604</name>
    <dbReference type="NCBI Taxonomy" id="933084"/>
    <lineage>
        <taxon>Eukaryota</taxon>
        <taxon>Fungi</taxon>
        <taxon>Dikarya</taxon>
        <taxon>Basidiomycota</taxon>
        <taxon>Agaricomycotina</taxon>
        <taxon>Agaricomycetes</taxon>
        <taxon>Agaricomycetidae</taxon>
        <taxon>Jaapiales</taxon>
        <taxon>Jaapiaceae</taxon>
        <taxon>Jaapia</taxon>
    </lineage>
</organism>
<dbReference type="GO" id="GO:0005385">
    <property type="term" value="F:zinc ion transmembrane transporter activity"/>
    <property type="evidence" value="ECO:0007669"/>
    <property type="project" value="TreeGrafter"/>
</dbReference>
<dbReference type="NCBIfam" id="TIGR01297">
    <property type="entry name" value="CDF"/>
    <property type="match status" value="1"/>
</dbReference>
<dbReference type="GO" id="GO:0006882">
    <property type="term" value="P:intracellular zinc ion homeostasis"/>
    <property type="evidence" value="ECO:0007669"/>
    <property type="project" value="TreeGrafter"/>
</dbReference>
<proteinExistence type="inferred from homology"/>
<evidence type="ECO:0000256" key="6">
    <source>
        <dbReference type="ARBA" id="ARBA00022989"/>
    </source>
</evidence>
<dbReference type="SUPFAM" id="SSF161111">
    <property type="entry name" value="Cation efflux protein transmembrane domain-like"/>
    <property type="match status" value="1"/>
</dbReference>
<feature type="transmembrane region" description="Helical" evidence="8">
    <location>
        <begin position="12"/>
        <end position="32"/>
    </location>
</feature>
<evidence type="ECO:0000256" key="8">
    <source>
        <dbReference type="SAM" id="Phobius"/>
    </source>
</evidence>
<dbReference type="PANTHER" id="PTHR45820">
    <property type="entry name" value="FI23527P1"/>
    <property type="match status" value="1"/>
</dbReference>
<evidence type="ECO:0008006" key="13">
    <source>
        <dbReference type="Google" id="ProtNLM"/>
    </source>
</evidence>
<dbReference type="InParanoid" id="A0A067PY53"/>
<dbReference type="InterPro" id="IPR027470">
    <property type="entry name" value="Cation_efflux_CTD"/>
</dbReference>
<dbReference type="OrthoDB" id="9944568at2759"/>